<dbReference type="Proteomes" id="UP000095283">
    <property type="component" value="Unplaced"/>
</dbReference>
<name>A0A1I7WTN7_HETBA</name>
<feature type="region of interest" description="Disordered" evidence="1">
    <location>
        <begin position="191"/>
        <end position="263"/>
    </location>
</feature>
<feature type="compositionally biased region" description="Acidic residues" evidence="1">
    <location>
        <begin position="225"/>
        <end position="239"/>
    </location>
</feature>
<dbReference type="Gene3D" id="2.10.60.10">
    <property type="entry name" value="CD59"/>
    <property type="match status" value="1"/>
</dbReference>
<evidence type="ECO:0000313" key="3">
    <source>
        <dbReference type="Proteomes" id="UP000095283"/>
    </source>
</evidence>
<protein>
    <submittedName>
        <fullName evidence="4">Activin_recp domain-containing protein</fullName>
    </submittedName>
</protein>
<organism evidence="3 4">
    <name type="scientific">Heterorhabditis bacteriophora</name>
    <name type="common">Entomopathogenic nematode worm</name>
    <dbReference type="NCBI Taxonomy" id="37862"/>
    <lineage>
        <taxon>Eukaryota</taxon>
        <taxon>Metazoa</taxon>
        <taxon>Ecdysozoa</taxon>
        <taxon>Nematoda</taxon>
        <taxon>Chromadorea</taxon>
        <taxon>Rhabditida</taxon>
        <taxon>Rhabditina</taxon>
        <taxon>Rhabditomorpha</taxon>
        <taxon>Strongyloidea</taxon>
        <taxon>Heterorhabditidae</taxon>
        <taxon>Heterorhabditis</taxon>
    </lineage>
</organism>
<evidence type="ECO:0000256" key="2">
    <source>
        <dbReference type="SAM" id="Phobius"/>
    </source>
</evidence>
<dbReference type="AlphaFoldDB" id="A0A1I7WTN7"/>
<feature type="compositionally biased region" description="Basic and acidic residues" evidence="1">
    <location>
        <begin position="208"/>
        <end position="224"/>
    </location>
</feature>
<feature type="transmembrane region" description="Helical" evidence="2">
    <location>
        <begin position="271"/>
        <end position="290"/>
    </location>
</feature>
<proteinExistence type="predicted"/>
<keyword evidence="2" id="KW-0812">Transmembrane</keyword>
<feature type="compositionally biased region" description="Acidic residues" evidence="1">
    <location>
        <begin position="193"/>
        <end position="207"/>
    </location>
</feature>
<accession>A0A1I7WTN7</accession>
<dbReference type="WBParaSite" id="Hba_08514">
    <property type="protein sequence ID" value="Hba_08514"/>
    <property type="gene ID" value="Hba_08514"/>
</dbReference>
<reference evidence="4" key="1">
    <citation type="submission" date="2016-11" db="UniProtKB">
        <authorList>
            <consortium name="WormBaseParasite"/>
        </authorList>
    </citation>
    <scope>IDENTIFICATION</scope>
</reference>
<evidence type="ECO:0000256" key="1">
    <source>
        <dbReference type="SAM" id="MobiDB-lite"/>
    </source>
</evidence>
<dbReference type="InterPro" id="IPR045860">
    <property type="entry name" value="Snake_toxin-like_sf"/>
</dbReference>
<keyword evidence="2" id="KW-0472">Membrane</keyword>
<sequence length="309" mass="34815">MSGRLLRSDIRDHCEIADDSGKEVFTCFCNGKDNCNGGRAVNRLEVEKVELVTCVCSGSHCKGETCLGEMCSYVVNHKTQQIEQGCVNASVPLIERRSLGACMIPPITGAMHHTVAKKAADLLVTESCVCGTDYCNSEKPEITVPEKQKCQTFVNTTLMGTQVTCSLIFEISSFKNYAVLFNIRKPQPKMEIEYETEDDEEEDEEEEKERPKNEKGSKKEREQSEESEEDDSEDRMEVEEDKKDNNKETTAKSFIFERPTQPPIPDDSNTTMIAIFILIMLCIVMSGAVWKFELHKRLFRANYDTVAGG</sequence>
<keyword evidence="2" id="KW-1133">Transmembrane helix</keyword>
<evidence type="ECO:0000313" key="4">
    <source>
        <dbReference type="WBParaSite" id="Hba_08514"/>
    </source>
</evidence>
<feature type="compositionally biased region" description="Basic and acidic residues" evidence="1">
    <location>
        <begin position="240"/>
        <end position="250"/>
    </location>
</feature>
<keyword evidence="3" id="KW-1185">Reference proteome</keyword>